<feature type="non-terminal residue" evidence="2">
    <location>
        <position position="39"/>
    </location>
</feature>
<organism evidence="2">
    <name type="scientific">Listeria seeligeri FSL N1-067</name>
    <dbReference type="NCBI Taxonomy" id="702453"/>
    <lineage>
        <taxon>Bacteria</taxon>
        <taxon>Bacillati</taxon>
        <taxon>Bacillota</taxon>
        <taxon>Bacilli</taxon>
        <taxon>Bacillales</taxon>
        <taxon>Listeriaceae</taxon>
        <taxon>Listeria</taxon>
    </lineage>
</organism>
<name>E3ZUF8_LISSE</name>
<accession>E3ZUF8</accession>
<gene>
    <name evidence="2" type="ORF">NT03LS_3273</name>
</gene>
<proteinExistence type="predicted"/>
<sequence>MLYCRDTDQSESPFLTVCVLVAELLGLLVLVLLEDDEAL</sequence>
<keyword evidence="1" id="KW-1133">Transmembrane helix</keyword>
<protein>
    <submittedName>
        <fullName evidence="2">Uncharacterized protein</fullName>
    </submittedName>
</protein>
<dbReference type="HOGENOM" id="CLU_3321620_0_0_9"/>
<feature type="transmembrane region" description="Helical" evidence="1">
    <location>
        <begin position="12"/>
        <end position="33"/>
    </location>
</feature>
<comment type="caution">
    <text evidence="2">The sequence shown here is derived from an EMBL/GenBank/DDBJ whole genome shotgun (WGS) entry which is preliminary data.</text>
</comment>
<evidence type="ECO:0000313" key="2">
    <source>
        <dbReference type="EMBL" id="EFR98739.1"/>
    </source>
</evidence>
<reference evidence="2" key="1">
    <citation type="journal article" date="2010" name="Microbiol. Resour. Announc.">
        <title>Comparative genomics of the bacterial genus Listeria: Genome evolution is characterized by limited gene acquisition and limited gene loss.</title>
        <authorList>
            <person name="den Bakker H.C."/>
            <person name="Cummings C.A."/>
            <person name="Ferreira V."/>
            <person name="Vatta P."/>
            <person name="Orsi R.H."/>
            <person name="Degoricija L."/>
            <person name="Barker M."/>
            <person name="Petrauskene O."/>
            <person name="Furtado M.R."/>
            <person name="Wiedmann M."/>
        </authorList>
    </citation>
    <scope>NUCLEOTIDE SEQUENCE [LARGE SCALE GENOMIC DNA]</scope>
    <source>
        <strain evidence="2">FSL N1-067</strain>
    </source>
</reference>
<keyword evidence="1" id="KW-0472">Membrane</keyword>
<dbReference type="AlphaFoldDB" id="E3ZUF8"/>
<evidence type="ECO:0000256" key="1">
    <source>
        <dbReference type="SAM" id="Phobius"/>
    </source>
</evidence>
<dbReference type="EMBL" id="ADXJ01001176">
    <property type="protein sequence ID" value="EFR98739.1"/>
    <property type="molecule type" value="Genomic_DNA"/>
</dbReference>
<keyword evidence="1" id="KW-0812">Transmembrane</keyword>
<dbReference type="Proteomes" id="UP000004302">
    <property type="component" value="Chromosome"/>
</dbReference>